<evidence type="ECO:0000256" key="1">
    <source>
        <dbReference type="ARBA" id="ARBA00004651"/>
    </source>
</evidence>
<dbReference type="PANTHER" id="PTHR42718">
    <property type="entry name" value="MAJOR FACILITATOR SUPERFAMILY MULTIDRUG TRANSPORTER MFSC"/>
    <property type="match status" value="1"/>
</dbReference>
<protein>
    <submittedName>
        <fullName evidence="9">DHA2 family efflux MFS transporter permease subunit</fullName>
    </submittedName>
</protein>
<feature type="domain" description="Major facilitator superfamily (MFS) profile" evidence="8">
    <location>
        <begin position="23"/>
        <end position="466"/>
    </location>
</feature>
<comment type="subcellular location">
    <subcellularLocation>
        <location evidence="1">Cell membrane</location>
        <topology evidence="1">Multi-pass membrane protein</topology>
    </subcellularLocation>
</comment>
<dbReference type="InterPro" id="IPR020846">
    <property type="entry name" value="MFS_dom"/>
</dbReference>
<evidence type="ECO:0000313" key="10">
    <source>
        <dbReference type="Proteomes" id="UP000534870"/>
    </source>
</evidence>
<keyword evidence="6 7" id="KW-0472">Membrane</keyword>
<feature type="transmembrane region" description="Helical" evidence="7">
    <location>
        <begin position="147"/>
        <end position="170"/>
    </location>
</feature>
<dbReference type="RefSeq" id="WP_176638485.1">
    <property type="nucleotide sequence ID" value="NZ_JABXXP010000002.1"/>
</dbReference>
<feature type="transmembrane region" description="Helical" evidence="7">
    <location>
        <begin position="271"/>
        <end position="296"/>
    </location>
</feature>
<organism evidence="9 10">
    <name type="scientific">Nguyenibacter vanlangensis</name>
    <dbReference type="NCBI Taxonomy" id="1216886"/>
    <lineage>
        <taxon>Bacteria</taxon>
        <taxon>Pseudomonadati</taxon>
        <taxon>Pseudomonadota</taxon>
        <taxon>Alphaproteobacteria</taxon>
        <taxon>Acetobacterales</taxon>
        <taxon>Acetobacteraceae</taxon>
        <taxon>Nguyenibacter</taxon>
    </lineage>
</organism>
<feature type="transmembrane region" description="Helical" evidence="7">
    <location>
        <begin position="370"/>
        <end position="390"/>
    </location>
</feature>
<evidence type="ECO:0000256" key="3">
    <source>
        <dbReference type="ARBA" id="ARBA00022475"/>
    </source>
</evidence>
<feature type="transmembrane region" description="Helical" evidence="7">
    <location>
        <begin position="20"/>
        <end position="41"/>
    </location>
</feature>
<dbReference type="Gene3D" id="1.20.1250.20">
    <property type="entry name" value="MFS general substrate transporter like domains"/>
    <property type="match status" value="1"/>
</dbReference>
<feature type="transmembrane region" description="Helical" evidence="7">
    <location>
        <begin position="439"/>
        <end position="461"/>
    </location>
</feature>
<evidence type="ECO:0000256" key="4">
    <source>
        <dbReference type="ARBA" id="ARBA00022692"/>
    </source>
</evidence>
<feature type="transmembrane region" description="Helical" evidence="7">
    <location>
        <begin position="176"/>
        <end position="196"/>
    </location>
</feature>
<keyword evidence="4 7" id="KW-0812">Transmembrane</keyword>
<accession>A0A7Y7IST3</accession>
<dbReference type="Proteomes" id="UP000534870">
    <property type="component" value="Unassembled WGS sequence"/>
</dbReference>
<evidence type="ECO:0000256" key="6">
    <source>
        <dbReference type="ARBA" id="ARBA00023136"/>
    </source>
</evidence>
<sequence length="472" mass="50155">MQQNDPETADTADDRLDPSVWKIAGVALFGALLAQLDATIVNVSLSSLAAELKTSLSTIQWVTSGYLLALTLVLPLNGWLVDRIGAKALYLWCFSAFTLCSALCGLAWSAPSLIGFRALQGISGGLLAPMTQMMIARAAGKHMARVAGYMALPVLLAPVIGPVIAGAILQYASWRWLFLVNLPVGAVALLLVLIFLPNDRHETRRQTLDWLGLALLSPGLVLFLYGSERLGGVMGRITLAGGIAMMAGFLWTARRKGDDALIDLRLFGGKVFSAAAITQFLSNGGMFAGQMLIPAFLIQACGRTPGEMGWMLAPLGIGMMLTNPFMGALTDRFGIRRVSAGGALLTLIATLPILYLAARGLNLLVLVPALLLRGMGMGGVGLPSLTAAYASVSRQKMPMATTSLNIVQRLGGPTMTTVCATFLAWKLGPHATGHAVSNAYAWTFLILCGLHAFTFLGAIQLPRRLSDVETRE</sequence>
<dbReference type="Pfam" id="PF07690">
    <property type="entry name" value="MFS_1"/>
    <property type="match status" value="1"/>
</dbReference>
<dbReference type="PROSITE" id="PS50850">
    <property type="entry name" value="MFS"/>
    <property type="match status" value="1"/>
</dbReference>
<feature type="transmembrane region" description="Helical" evidence="7">
    <location>
        <begin position="88"/>
        <end position="108"/>
    </location>
</feature>
<dbReference type="InterPro" id="IPR004638">
    <property type="entry name" value="EmrB-like"/>
</dbReference>
<dbReference type="Gene3D" id="1.20.1720.10">
    <property type="entry name" value="Multidrug resistance protein D"/>
    <property type="match status" value="1"/>
</dbReference>
<proteinExistence type="predicted"/>
<dbReference type="EMBL" id="JABXXP010000002">
    <property type="protein sequence ID" value="NVN09662.1"/>
    <property type="molecule type" value="Genomic_DNA"/>
</dbReference>
<keyword evidence="2" id="KW-0813">Transport</keyword>
<evidence type="ECO:0000256" key="5">
    <source>
        <dbReference type="ARBA" id="ARBA00022989"/>
    </source>
</evidence>
<feature type="transmembrane region" description="Helical" evidence="7">
    <location>
        <begin position="338"/>
        <end position="358"/>
    </location>
</feature>
<feature type="transmembrane region" description="Helical" evidence="7">
    <location>
        <begin position="114"/>
        <end position="135"/>
    </location>
</feature>
<dbReference type="GO" id="GO:0005886">
    <property type="term" value="C:plasma membrane"/>
    <property type="evidence" value="ECO:0007669"/>
    <property type="project" value="UniProtKB-SubCell"/>
</dbReference>
<reference evidence="9 10" key="1">
    <citation type="submission" date="2020-06" db="EMBL/GenBank/DDBJ databases">
        <title>Description of novel acetic acid bacteria.</title>
        <authorList>
            <person name="Sombolestani A."/>
        </authorList>
    </citation>
    <scope>NUCLEOTIDE SEQUENCE [LARGE SCALE GENOMIC DNA]</scope>
    <source>
        <strain evidence="9 10">LMG 31431</strain>
    </source>
</reference>
<gene>
    <name evidence="9" type="ORF">HUK84_00600</name>
</gene>
<dbReference type="AlphaFoldDB" id="A0A7Y7IST3"/>
<keyword evidence="5 7" id="KW-1133">Transmembrane helix</keyword>
<dbReference type="InterPro" id="IPR011701">
    <property type="entry name" value="MFS"/>
</dbReference>
<dbReference type="SUPFAM" id="SSF103473">
    <property type="entry name" value="MFS general substrate transporter"/>
    <property type="match status" value="1"/>
</dbReference>
<dbReference type="PANTHER" id="PTHR42718:SF46">
    <property type="entry name" value="BLR6921 PROTEIN"/>
    <property type="match status" value="1"/>
</dbReference>
<keyword evidence="3" id="KW-1003">Cell membrane</keyword>
<evidence type="ECO:0000256" key="7">
    <source>
        <dbReference type="SAM" id="Phobius"/>
    </source>
</evidence>
<dbReference type="NCBIfam" id="TIGR00711">
    <property type="entry name" value="efflux_EmrB"/>
    <property type="match status" value="1"/>
</dbReference>
<name>A0A7Y7IST3_9PROT</name>
<feature type="transmembrane region" description="Helical" evidence="7">
    <location>
        <begin position="61"/>
        <end position="81"/>
    </location>
</feature>
<dbReference type="GO" id="GO:0022857">
    <property type="term" value="F:transmembrane transporter activity"/>
    <property type="evidence" value="ECO:0007669"/>
    <property type="project" value="InterPro"/>
</dbReference>
<evidence type="ECO:0000259" key="8">
    <source>
        <dbReference type="PROSITE" id="PS50850"/>
    </source>
</evidence>
<comment type="caution">
    <text evidence="9">The sequence shown here is derived from an EMBL/GenBank/DDBJ whole genome shotgun (WGS) entry which is preliminary data.</text>
</comment>
<feature type="transmembrane region" description="Helical" evidence="7">
    <location>
        <begin position="208"/>
        <end position="227"/>
    </location>
</feature>
<feature type="transmembrane region" description="Helical" evidence="7">
    <location>
        <begin position="410"/>
        <end position="427"/>
    </location>
</feature>
<dbReference type="InterPro" id="IPR036259">
    <property type="entry name" value="MFS_trans_sf"/>
</dbReference>
<feature type="transmembrane region" description="Helical" evidence="7">
    <location>
        <begin position="308"/>
        <end position="326"/>
    </location>
</feature>
<feature type="transmembrane region" description="Helical" evidence="7">
    <location>
        <begin position="233"/>
        <end position="251"/>
    </location>
</feature>
<evidence type="ECO:0000313" key="9">
    <source>
        <dbReference type="EMBL" id="NVN09662.1"/>
    </source>
</evidence>
<evidence type="ECO:0000256" key="2">
    <source>
        <dbReference type="ARBA" id="ARBA00022448"/>
    </source>
</evidence>